<organism evidence="1 2">
    <name type="scientific">Scophthalmus maximus</name>
    <name type="common">Turbot</name>
    <name type="synonym">Psetta maxima</name>
    <dbReference type="NCBI Taxonomy" id="52904"/>
    <lineage>
        <taxon>Eukaryota</taxon>
        <taxon>Metazoa</taxon>
        <taxon>Chordata</taxon>
        <taxon>Craniata</taxon>
        <taxon>Vertebrata</taxon>
        <taxon>Euteleostomi</taxon>
        <taxon>Actinopterygii</taxon>
        <taxon>Neopterygii</taxon>
        <taxon>Teleostei</taxon>
        <taxon>Neoteleostei</taxon>
        <taxon>Acanthomorphata</taxon>
        <taxon>Carangaria</taxon>
        <taxon>Pleuronectiformes</taxon>
        <taxon>Pleuronectoidei</taxon>
        <taxon>Scophthalmidae</taxon>
        <taxon>Scophthalmus</taxon>
    </lineage>
</organism>
<sequence length="54" mass="5704">MDLLGDVARPSEELQCSGSNQWPGALHWLSVAVVGKTTNARLIAGQCQPDLRGG</sequence>
<dbReference type="AlphaFoldDB" id="A0A2U9CKQ3"/>
<accession>A0A2U9CKQ3</accession>
<protein>
    <submittedName>
        <fullName evidence="1">Uncharacterized protein</fullName>
    </submittedName>
</protein>
<evidence type="ECO:0000313" key="2">
    <source>
        <dbReference type="Proteomes" id="UP000246464"/>
    </source>
</evidence>
<gene>
    <name evidence="1" type="ORF">SMAX5B_000452</name>
</gene>
<reference evidence="1 2" key="1">
    <citation type="submission" date="2017-12" db="EMBL/GenBank/DDBJ databases">
        <title>Integrating genomic resources of turbot (Scophthalmus maximus) in depth evaluation of genetic and physical mapping variation across individuals.</title>
        <authorList>
            <person name="Martinez P."/>
        </authorList>
    </citation>
    <scope>NUCLEOTIDE SEQUENCE [LARGE SCALE GENOMIC DNA]</scope>
</reference>
<keyword evidence="2" id="KW-1185">Reference proteome</keyword>
<evidence type="ECO:0000313" key="1">
    <source>
        <dbReference type="EMBL" id="AWP16610.1"/>
    </source>
</evidence>
<proteinExistence type="predicted"/>
<dbReference type="Proteomes" id="UP000246464">
    <property type="component" value="Chromosome 17"/>
</dbReference>
<name>A0A2U9CKQ3_SCOMX</name>
<dbReference type="EMBL" id="CP026259">
    <property type="protein sequence ID" value="AWP16610.1"/>
    <property type="molecule type" value="Genomic_DNA"/>
</dbReference>